<evidence type="ECO:0000313" key="16">
    <source>
        <dbReference type="Proteomes" id="UP000050502"/>
    </source>
</evidence>
<evidence type="ECO:0000259" key="12">
    <source>
        <dbReference type="Pfam" id="PF16327"/>
    </source>
</evidence>
<dbReference type="Proteomes" id="UP000037784">
    <property type="component" value="Unassembled WGS sequence"/>
</dbReference>
<evidence type="ECO:0000256" key="6">
    <source>
        <dbReference type="ARBA" id="ARBA00022748"/>
    </source>
</evidence>
<protein>
    <submittedName>
        <fullName evidence="13">Cytochrome c-type biogenesis protein CcmF</fullName>
    </submittedName>
</protein>
<feature type="transmembrane region" description="Helical" evidence="10">
    <location>
        <begin position="40"/>
        <end position="61"/>
    </location>
</feature>
<evidence type="ECO:0000256" key="9">
    <source>
        <dbReference type="ARBA" id="ARBA00037230"/>
    </source>
</evidence>
<dbReference type="GO" id="GO:0015232">
    <property type="term" value="F:heme transmembrane transporter activity"/>
    <property type="evidence" value="ECO:0007669"/>
    <property type="project" value="InterPro"/>
</dbReference>
<feature type="transmembrane region" description="Helical" evidence="10">
    <location>
        <begin position="6"/>
        <end position="28"/>
    </location>
</feature>
<dbReference type="PANTHER" id="PTHR43653:SF1">
    <property type="entry name" value="CYTOCHROME C-TYPE BIOGENESIS PROTEIN CCMF"/>
    <property type="match status" value="1"/>
</dbReference>
<dbReference type="GO" id="GO:0020037">
    <property type="term" value="F:heme binding"/>
    <property type="evidence" value="ECO:0007669"/>
    <property type="project" value="InterPro"/>
</dbReference>
<feature type="transmembrane region" description="Helical" evidence="10">
    <location>
        <begin position="248"/>
        <end position="264"/>
    </location>
</feature>
<feature type="transmembrane region" description="Helical" evidence="10">
    <location>
        <begin position="308"/>
        <end position="328"/>
    </location>
</feature>
<feature type="transmembrane region" description="Helical" evidence="10">
    <location>
        <begin position="392"/>
        <end position="412"/>
    </location>
</feature>
<keyword evidence="6" id="KW-0201">Cytochrome c-type biogenesis</keyword>
<reference evidence="14 16" key="2">
    <citation type="submission" date="2015-07" db="EMBL/GenBank/DDBJ databases">
        <title>Whole genome sequence of Ardenticatena maritima DSM 23922.</title>
        <authorList>
            <person name="Hemp J."/>
            <person name="Ward L.M."/>
            <person name="Pace L.A."/>
            <person name="Fischer W.W."/>
        </authorList>
    </citation>
    <scope>NUCLEOTIDE SEQUENCE [LARGE SCALE GENOMIC DNA]</scope>
    <source>
        <strain evidence="14 16">110S</strain>
    </source>
</reference>
<dbReference type="Proteomes" id="UP000050502">
    <property type="component" value="Unassembled WGS sequence"/>
</dbReference>
<evidence type="ECO:0000256" key="4">
    <source>
        <dbReference type="ARBA" id="ARBA00022519"/>
    </source>
</evidence>
<feature type="transmembrane region" description="Helical" evidence="10">
    <location>
        <begin position="496"/>
        <end position="518"/>
    </location>
</feature>
<keyword evidence="4" id="KW-0997">Cell inner membrane</keyword>
<dbReference type="RefSeq" id="WP_054491636.1">
    <property type="nucleotide sequence ID" value="NZ_BBZA01000006.1"/>
</dbReference>
<reference evidence="13 15" key="1">
    <citation type="journal article" date="2015" name="Genome Announc.">
        <title>Draft Genome Sequence of a Heterotrophic Facultative Anaerobic Thermophilic Bacterium, Ardenticatena maritima Strain 110ST.</title>
        <authorList>
            <person name="Kawaichi S."/>
            <person name="Yoshida T."/>
            <person name="Sako Y."/>
            <person name="Nakamura R."/>
        </authorList>
    </citation>
    <scope>NUCLEOTIDE SEQUENCE [LARGE SCALE GENOMIC DNA]</scope>
    <source>
        <strain evidence="13 15">110S</strain>
    </source>
</reference>
<dbReference type="EMBL" id="BBZA01000006">
    <property type="protein sequence ID" value="GAP61683.1"/>
    <property type="molecule type" value="Genomic_DNA"/>
</dbReference>
<dbReference type="PANTHER" id="PTHR43653">
    <property type="entry name" value="CYTOCHROME C ASSEMBLY PROTEIN-RELATED"/>
    <property type="match status" value="1"/>
</dbReference>
<dbReference type="STRING" id="872965.SE16_06765"/>
<organism evidence="13 15">
    <name type="scientific">Ardenticatena maritima</name>
    <dbReference type="NCBI Taxonomy" id="872965"/>
    <lineage>
        <taxon>Bacteria</taxon>
        <taxon>Bacillati</taxon>
        <taxon>Chloroflexota</taxon>
        <taxon>Ardenticatenia</taxon>
        <taxon>Ardenticatenales</taxon>
        <taxon>Ardenticatenaceae</taxon>
        <taxon>Ardenticatena</taxon>
    </lineage>
</organism>
<reference evidence="15" key="3">
    <citation type="submission" date="2015-08" db="EMBL/GenBank/DDBJ databases">
        <title>Draft Genome Sequence of a Heterotrophic Facultative Anaerobic Bacterium Ardenticatena maritima Strain 110S.</title>
        <authorList>
            <person name="Kawaichi S."/>
            <person name="Yoshida T."/>
            <person name="Sako Y."/>
            <person name="Nakamura R."/>
        </authorList>
    </citation>
    <scope>NUCLEOTIDE SEQUENCE [LARGE SCALE GENOMIC DNA]</scope>
    <source>
        <strain evidence="15">110S</strain>
    </source>
</reference>
<proteinExistence type="inferred from homology"/>
<feature type="transmembrane region" description="Helical" evidence="10">
    <location>
        <begin position="424"/>
        <end position="440"/>
    </location>
</feature>
<feature type="transmembrane region" description="Helical" evidence="10">
    <location>
        <begin position="174"/>
        <end position="196"/>
    </location>
</feature>
<feature type="transmembrane region" description="Helical" evidence="10">
    <location>
        <begin position="276"/>
        <end position="296"/>
    </location>
</feature>
<evidence type="ECO:0000259" key="11">
    <source>
        <dbReference type="Pfam" id="PF01578"/>
    </source>
</evidence>
<keyword evidence="8 10" id="KW-0472">Membrane</keyword>
<comment type="function">
    <text evidence="9">Required for the biogenesis of c-type cytochromes. Possible subunit of a heme lyase.</text>
</comment>
<comment type="subcellular location">
    <subcellularLocation>
        <location evidence="1">Cell inner membrane</location>
        <topology evidence="1">Multi-pass membrane protein</topology>
    </subcellularLocation>
</comment>
<dbReference type="AlphaFoldDB" id="A0A0M8K4U5"/>
<keyword evidence="5 10" id="KW-0812">Transmembrane</keyword>
<evidence type="ECO:0000256" key="10">
    <source>
        <dbReference type="SAM" id="Phobius"/>
    </source>
</evidence>
<dbReference type="OrthoDB" id="9761451at2"/>
<dbReference type="GO" id="GO:0005886">
    <property type="term" value="C:plasma membrane"/>
    <property type="evidence" value="ECO:0007669"/>
    <property type="project" value="UniProtKB-SubCell"/>
</dbReference>
<feature type="transmembrane region" description="Helical" evidence="10">
    <location>
        <begin position="208"/>
        <end position="228"/>
    </location>
</feature>
<keyword evidence="3" id="KW-1003">Cell membrane</keyword>
<feature type="transmembrane region" description="Helical" evidence="10">
    <location>
        <begin position="120"/>
        <end position="141"/>
    </location>
</feature>
<feature type="domain" description="Cytochrome c-type biogenesis protein CcmF C-terminal" evidence="12">
    <location>
        <begin position="313"/>
        <end position="641"/>
    </location>
</feature>
<dbReference type="Pfam" id="PF01578">
    <property type="entry name" value="Cytochrom_C_asm"/>
    <property type="match status" value="1"/>
</dbReference>
<comment type="similarity">
    <text evidence="2">Belongs to the CcmF/CycK/Ccl1/NrfE/CcsA family.</text>
</comment>
<dbReference type="InterPro" id="IPR032523">
    <property type="entry name" value="CcmF_C"/>
</dbReference>
<dbReference type="InterPro" id="IPR003567">
    <property type="entry name" value="Cyt_c_biogenesis"/>
</dbReference>
<comment type="caution">
    <text evidence="13">The sequence shown here is derived from an EMBL/GenBank/DDBJ whole genome shotgun (WGS) entry which is preliminary data.</text>
</comment>
<evidence type="ECO:0000256" key="2">
    <source>
        <dbReference type="ARBA" id="ARBA00009186"/>
    </source>
</evidence>
<evidence type="ECO:0000313" key="14">
    <source>
        <dbReference type="EMBL" id="KPL88488.1"/>
    </source>
</evidence>
<accession>A0A0M8K4U5</accession>
<dbReference type="PRINTS" id="PR01410">
    <property type="entry name" value="CCBIOGENESIS"/>
</dbReference>
<feature type="transmembrane region" description="Helical" evidence="10">
    <location>
        <begin position="95"/>
        <end position="113"/>
    </location>
</feature>
<dbReference type="InterPro" id="IPR002541">
    <property type="entry name" value="Cyt_c_assembly"/>
</dbReference>
<evidence type="ECO:0000256" key="5">
    <source>
        <dbReference type="ARBA" id="ARBA00022692"/>
    </source>
</evidence>
<dbReference type="InParanoid" id="A0A0M8K4U5"/>
<keyword evidence="15" id="KW-1185">Reference proteome</keyword>
<evidence type="ECO:0000256" key="8">
    <source>
        <dbReference type="ARBA" id="ARBA00023136"/>
    </source>
</evidence>
<dbReference type="GO" id="GO:0017004">
    <property type="term" value="P:cytochrome complex assembly"/>
    <property type="evidence" value="ECO:0007669"/>
    <property type="project" value="UniProtKB-KW"/>
</dbReference>
<evidence type="ECO:0000313" key="15">
    <source>
        <dbReference type="Proteomes" id="UP000037784"/>
    </source>
</evidence>
<name>A0A0M8K4U5_9CHLR</name>
<dbReference type="EMBL" id="LGKN01000004">
    <property type="protein sequence ID" value="KPL88488.1"/>
    <property type="molecule type" value="Genomic_DNA"/>
</dbReference>
<evidence type="ECO:0000256" key="1">
    <source>
        <dbReference type="ARBA" id="ARBA00004429"/>
    </source>
</evidence>
<feature type="transmembrane region" description="Helical" evidence="10">
    <location>
        <begin position="622"/>
        <end position="643"/>
    </location>
</feature>
<evidence type="ECO:0000256" key="7">
    <source>
        <dbReference type="ARBA" id="ARBA00022989"/>
    </source>
</evidence>
<feature type="transmembrane region" description="Helical" evidence="10">
    <location>
        <begin position="446"/>
        <end position="466"/>
    </location>
</feature>
<sequence length="666" mass="74249">MADAGYLIMLAALGLAAYATVALFFGARRRLPELVLSGRNALFGAGALVVLAFLLLEYLLISQDFRFAYVWRQTSIGQPLFYTITGIWGGQEGSLLFWALLLVIYTAAVYLVHRENAAPFMPYVLAVHAFVLTFFLIVMNFEAHPFALLPVPQTDGRGLNPLLQHPAMIMHPPMLYAGFVGFTVPFAFAIAALLTGRTSATWVRLSRRWTLVAWMFLSIGIGLGGWWAYNELGWGGYWAWDPVENASLMPWLVGTAFLHSVMVQEQRGMFKVWNMVLIMLTFVLSIFGTFLTRSGVLESIHAFATGKIGTYFLVYIAILLLGSFGLLYQKLPLLKSDHQLDAMVSRETAFLLNNVLFLGIWFAVFWGTIYPIVSELATGRRVVVGEPYFNQVAGPLLLAMLLLMGIAPLLPWRRVSLPQLRRTLMLPVGAALVTVVALFLGGVREWVTLVSLPVAAFIAVGHLAEIGRAWRTQRMRTGEAPHTALLSLVAKNRRRYGGYIIHLGIVLLSIGVIGSRVYDRSKDVTLAPGETAQVEAYRIQFLGVETSRDLIKERVAAPIHVWKNDRFLGVMTPALDWHFKVPGGQRETEVAVESTLTEDFYVVLTGVNDDNSVTFKIFINPLVAWVWIGGLVLLLGVWIAMWPDPREERILERLQARERSGLGVHV</sequence>
<dbReference type="Pfam" id="PF16327">
    <property type="entry name" value="CcmF_C"/>
    <property type="match status" value="1"/>
</dbReference>
<dbReference type="InterPro" id="IPR003568">
    <property type="entry name" value="Cyt_c_biogenesis_CcmF"/>
</dbReference>
<feature type="transmembrane region" description="Helical" evidence="10">
    <location>
        <begin position="349"/>
        <end position="372"/>
    </location>
</feature>
<dbReference type="PATRIC" id="fig|872965.6.peg.1396"/>
<feature type="domain" description="Cytochrome c assembly protein" evidence="11">
    <location>
        <begin position="88"/>
        <end position="294"/>
    </location>
</feature>
<gene>
    <name evidence="13" type="primary">ccmF</name>
    <name evidence="13" type="ORF">ARMA_0106</name>
    <name evidence="14" type="ORF">SE16_06765</name>
</gene>
<dbReference type="PRINTS" id="PR01411">
    <property type="entry name" value="CCMFBIOGNSIS"/>
</dbReference>
<keyword evidence="7 10" id="KW-1133">Transmembrane helix</keyword>
<evidence type="ECO:0000313" key="13">
    <source>
        <dbReference type="EMBL" id="GAP61683.1"/>
    </source>
</evidence>
<evidence type="ECO:0000256" key="3">
    <source>
        <dbReference type="ARBA" id="ARBA00022475"/>
    </source>
</evidence>